<dbReference type="PROSITE" id="PS51755">
    <property type="entry name" value="OMPR_PHOB"/>
    <property type="match status" value="1"/>
</dbReference>
<dbReference type="InterPro" id="IPR036388">
    <property type="entry name" value="WH-like_DNA-bd_sf"/>
</dbReference>
<sequence>MARPQSAVSNPVRVRFVEFELDEANASLLRDGKPLALAPTPFALLCALARQPGTLLTKDALLDEVWGHQFVSESVLKTAVSDLRMALGDDPRQPRLIETVPRRGYRFIANPSAFAPRSPPPAQAQGPAQDASFFIGRADALARLERAWQAAADGQRRLVWVAGEPGIGKTTLIDRFASGLGDIACARGQCVEHYGTGEPYLPVLEALADLCRRDSALPALLRAVAPTWLLQLPWLSSAEEREALRRELAGVGPERMLREMGELLDRYAERRPLLLVIEDLHWSDRSTIHLLDYLARRRGGARIMWLASFRLAEVVAGDHPLNRVRHELRLQRLCEEIVLDPFSETEIADYVAGQAQGFAADEGFVHALHERTDGVPLFVASVLVDVIARAAQGGGALPGDALAKLPVPENLAGIIDHFLARLDVEERAMLATAAVCGSEFRAETVAQALERDAGWVAEACERLARGHMWVTAPRRGGEDVAPEPPYAFRHAFFREILYERTPATARAQVHRKVGAALEAERARGRALPAAELAMHFDRGRDPAAALRYYAQAAEAALMQLSPVECMELTGRALLLLDQATDVAERDSLDITLSTLRGVAAFQAHGVGSEAKDALRRAYLLLDRVPQHPARGQLLHGLGFLLSIRGEYAEALEVTQRAVALSATTQDPVLLLTACTVEGEVHMMQGRPRRARAAIERALPALDAADTVPDLGFVAAPQVMLLAQLAVQLLHLGMPRQARALLRQAHARAQQLRQPMAQMVVLWFDALLEVRLGNGESVARLADELQALVEEFGLGQGRAAAGFFRGWAQARRGEALDGYRVIREAYERNTASGMRAGGSEVLGYAAEALLLAGEADAAEGQLREALRFVETHGERVYLAQLLLTQAAIARARGQAAAAEASVRSALQEARAQEAPWHELVALVALCEHGEAKPAERKALAALLEALPEAAETPPAARARALLA</sequence>
<dbReference type="EMBL" id="JAEQNE010000001">
    <property type="protein sequence ID" value="MBL0389601.1"/>
    <property type="molecule type" value="Genomic_DNA"/>
</dbReference>
<dbReference type="PANTHER" id="PTHR16305:SF28">
    <property type="entry name" value="GUANYLATE CYCLASE DOMAIN-CONTAINING PROTEIN"/>
    <property type="match status" value="1"/>
</dbReference>
<comment type="caution">
    <text evidence="6">The sequence shown here is derived from an EMBL/GenBank/DDBJ whole genome shotgun (WGS) entry which is preliminary data.</text>
</comment>
<dbReference type="InterPro" id="IPR011990">
    <property type="entry name" value="TPR-like_helical_dom_sf"/>
</dbReference>
<protein>
    <submittedName>
        <fullName evidence="6">AAA family ATPase</fullName>
    </submittedName>
</protein>
<evidence type="ECO:0000256" key="4">
    <source>
        <dbReference type="PROSITE-ProRule" id="PRU01091"/>
    </source>
</evidence>
<dbReference type="InterPro" id="IPR041664">
    <property type="entry name" value="AAA_16"/>
</dbReference>
<organism evidence="6 7">
    <name type="scientific">Ramlibacter monticola</name>
    <dbReference type="NCBI Taxonomy" id="1926872"/>
    <lineage>
        <taxon>Bacteria</taxon>
        <taxon>Pseudomonadati</taxon>
        <taxon>Pseudomonadota</taxon>
        <taxon>Betaproteobacteria</taxon>
        <taxon>Burkholderiales</taxon>
        <taxon>Comamonadaceae</taxon>
        <taxon>Ramlibacter</taxon>
    </lineage>
</organism>
<evidence type="ECO:0000256" key="2">
    <source>
        <dbReference type="ARBA" id="ARBA00022840"/>
    </source>
</evidence>
<evidence type="ECO:0000259" key="5">
    <source>
        <dbReference type="PROSITE" id="PS51755"/>
    </source>
</evidence>
<evidence type="ECO:0000313" key="7">
    <source>
        <dbReference type="Proteomes" id="UP000599109"/>
    </source>
</evidence>
<keyword evidence="7" id="KW-1185">Reference proteome</keyword>
<dbReference type="Pfam" id="PF13191">
    <property type="entry name" value="AAA_16"/>
    <property type="match status" value="1"/>
</dbReference>
<dbReference type="SUPFAM" id="SSF48452">
    <property type="entry name" value="TPR-like"/>
    <property type="match status" value="1"/>
</dbReference>
<accession>A0A936YUY5</accession>
<dbReference type="SMART" id="SM00862">
    <property type="entry name" value="Trans_reg_C"/>
    <property type="match status" value="1"/>
</dbReference>
<dbReference type="Proteomes" id="UP000599109">
    <property type="component" value="Unassembled WGS sequence"/>
</dbReference>
<dbReference type="GO" id="GO:0006355">
    <property type="term" value="P:regulation of DNA-templated transcription"/>
    <property type="evidence" value="ECO:0007669"/>
    <property type="project" value="InterPro"/>
</dbReference>
<feature type="DNA-binding region" description="OmpR/PhoB-type" evidence="4">
    <location>
        <begin position="9"/>
        <end position="109"/>
    </location>
</feature>
<evidence type="ECO:0000313" key="6">
    <source>
        <dbReference type="EMBL" id="MBL0389601.1"/>
    </source>
</evidence>
<reference evidence="6 7" key="1">
    <citation type="journal article" date="2017" name="Int. J. Syst. Evol. Microbiol.">
        <title>Ramlibacter monticola sp. nov., isolated from forest soil.</title>
        <authorList>
            <person name="Chaudhary D.K."/>
            <person name="Kim J."/>
        </authorList>
    </citation>
    <scope>NUCLEOTIDE SEQUENCE [LARGE SCALE GENOMIC DNA]</scope>
    <source>
        <strain evidence="6 7">KACC 19175</strain>
    </source>
</reference>
<evidence type="ECO:0000256" key="1">
    <source>
        <dbReference type="ARBA" id="ARBA00022741"/>
    </source>
</evidence>
<dbReference type="InterPro" id="IPR001867">
    <property type="entry name" value="OmpR/PhoB-type_DNA-bd"/>
</dbReference>
<dbReference type="InterPro" id="IPR016032">
    <property type="entry name" value="Sig_transdc_resp-reg_C-effctor"/>
</dbReference>
<dbReference type="SUPFAM" id="SSF52540">
    <property type="entry name" value="P-loop containing nucleoside triphosphate hydrolases"/>
    <property type="match status" value="1"/>
</dbReference>
<dbReference type="GO" id="GO:0003677">
    <property type="term" value="F:DNA binding"/>
    <property type="evidence" value="ECO:0007669"/>
    <property type="project" value="UniProtKB-UniRule"/>
</dbReference>
<dbReference type="Pfam" id="PF00486">
    <property type="entry name" value="Trans_reg_C"/>
    <property type="match status" value="1"/>
</dbReference>
<dbReference type="GO" id="GO:0004016">
    <property type="term" value="F:adenylate cyclase activity"/>
    <property type="evidence" value="ECO:0007669"/>
    <property type="project" value="TreeGrafter"/>
</dbReference>
<gene>
    <name evidence="6" type="ORF">JJ685_00445</name>
</gene>
<dbReference type="GO" id="GO:0005524">
    <property type="term" value="F:ATP binding"/>
    <property type="evidence" value="ECO:0007669"/>
    <property type="project" value="UniProtKB-KW"/>
</dbReference>
<dbReference type="RefSeq" id="WP_201672211.1">
    <property type="nucleotide sequence ID" value="NZ_JAEQNE010000001.1"/>
</dbReference>
<dbReference type="InterPro" id="IPR019734">
    <property type="entry name" value="TPR_rpt"/>
</dbReference>
<dbReference type="SUPFAM" id="SSF46894">
    <property type="entry name" value="C-terminal effector domain of the bipartite response regulators"/>
    <property type="match status" value="1"/>
</dbReference>
<dbReference type="InterPro" id="IPR027417">
    <property type="entry name" value="P-loop_NTPase"/>
</dbReference>
<name>A0A936YUY5_9BURK</name>
<dbReference type="GO" id="GO:0005737">
    <property type="term" value="C:cytoplasm"/>
    <property type="evidence" value="ECO:0007669"/>
    <property type="project" value="TreeGrafter"/>
</dbReference>
<keyword evidence="3 4" id="KW-0238">DNA-binding</keyword>
<feature type="domain" description="OmpR/PhoB-type" evidence="5">
    <location>
        <begin position="9"/>
        <end position="109"/>
    </location>
</feature>
<dbReference type="SMART" id="SM00028">
    <property type="entry name" value="TPR"/>
    <property type="match status" value="5"/>
</dbReference>
<dbReference type="AlphaFoldDB" id="A0A936YUY5"/>
<dbReference type="Gene3D" id="1.10.10.10">
    <property type="entry name" value="Winged helix-like DNA-binding domain superfamily/Winged helix DNA-binding domain"/>
    <property type="match status" value="1"/>
</dbReference>
<dbReference type="CDD" id="cd00383">
    <property type="entry name" value="trans_reg_C"/>
    <property type="match status" value="1"/>
</dbReference>
<keyword evidence="2" id="KW-0067">ATP-binding</keyword>
<proteinExistence type="predicted"/>
<dbReference type="PANTHER" id="PTHR16305">
    <property type="entry name" value="TESTICULAR SOLUBLE ADENYLYL CYCLASE"/>
    <property type="match status" value="1"/>
</dbReference>
<dbReference type="Gene3D" id="1.25.40.10">
    <property type="entry name" value="Tetratricopeptide repeat domain"/>
    <property type="match status" value="1"/>
</dbReference>
<keyword evidence="1" id="KW-0547">Nucleotide-binding</keyword>
<dbReference type="Gene3D" id="3.40.50.300">
    <property type="entry name" value="P-loop containing nucleotide triphosphate hydrolases"/>
    <property type="match status" value="1"/>
</dbReference>
<dbReference type="GO" id="GO:0000160">
    <property type="term" value="P:phosphorelay signal transduction system"/>
    <property type="evidence" value="ECO:0007669"/>
    <property type="project" value="InterPro"/>
</dbReference>
<evidence type="ECO:0000256" key="3">
    <source>
        <dbReference type="ARBA" id="ARBA00023125"/>
    </source>
</evidence>